<dbReference type="Proteomes" id="UP000827872">
    <property type="component" value="Linkage Group LG02"/>
</dbReference>
<dbReference type="EMBL" id="CM037615">
    <property type="protein sequence ID" value="KAH8012850.1"/>
    <property type="molecule type" value="Genomic_DNA"/>
</dbReference>
<reference evidence="1" key="1">
    <citation type="submission" date="2021-08" db="EMBL/GenBank/DDBJ databases">
        <title>The first chromosome-level gecko genome reveals the dynamic sex chromosomes of Neotropical dwarf geckos (Sphaerodactylidae: Sphaerodactylus).</title>
        <authorList>
            <person name="Pinto B.J."/>
            <person name="Keating S.E."/>
            <person name="Gamble T."/>
        </authorList>
    </citation>
    <scope>NUCLEOTIDE SEQUENCE</scope>
    <source>
        <strain evidence="1">TG3544</strain>
    </source>
</reference>
<comment type="caution">
    <text evidence="1">The sequence shown here is derived from an EMBL/GenBank/DDBJ whole genome shotgun (WGS) entry which is preliminary data.</text>
</comment>
<organism evidence="1 2">
    <name type="scientific">Sphaerodactylus townsendi</name>
    <dbReference type="NCBI Taxonomy" id="933632"/>
    <lineage>
        <taxon>Eukaryota</taxon>
        <taxon>Metazoa</taxon>
        <taxon>Chordata</taxon>
        <taxon>Craniata</taxon>
        <taxon>Vertebrata</taxon>
        <taxon>Euteleostomi</taxon>
        <taxon>Lepidosauria</taxon>
        <taxon>Squamata</taxon>
        <taxon>Bifurcata</taxon>
        <taxon>Gekkota</taxon>
        <taxon>Sphaerodactylidae</taxon>
        <taxon>Sphaerodactylus</taxon>
    </lineage>
</organism>
<evidence type="ECO:0000313" key="1">
    <source>
        <dbReference type="EMBL" id="KAH8012850.1"/>
    </source>
</evidence>
<protein>
    <submittedName>
        <fullName evidence="1">Uncharacterized protein</fullName>
    </submittedName>
</protein>
<keyword evidence="2" id="KW-1185">Reference proteome</keyword>
<proteinExistence type="predicted"/>
<evidence type="ECO:0000313" key="2">
    <source>
        <dbReference type="Proteomes" id="UP000827872"/>
    </source>
</evidence>
<accession>A0ACB8G0E7</accession>
<name>A0ACB8G0E7_9SAUR</name>
<sequence>MLQFSGKLAGATIAGHWEECLPCVCQPLSSDLLLLLFIPIANAKPVLQTEERERERGGDLLCIPEGEEQTLAEERSLAASDPLSLEASYLVSSLFLIASLQTPDGVSPLLRSFASLFTHVLHAARLASWLQRVSVCVKGGGGES</sequence>
<gene>
    <name evidence="1" type="ORF">K3G42_004337</name>
</gene>